<evidence type="ECO:0000313" key="9">
    <source>
        <dbReference type="EMBL" id="UTV26759.1"/>
    </source>
</evidence>
<evidence type="ECO:0000256" key="7">
    <source>
        <dbReference type="SAM" id="Phobius"/>
    </source>
</evidence>
<feature type="transmembrane region" description="Helical" evidence="7">
    <location>
        <begin position="368"/>
        <end position="391"/>
    </location>
</feature>
<dbReference type="SMART" id="SM00563">
    <property type="entry name" value="PlsC"/>
    <property type="match status" value="1"/>
</dbReference>
<evidence type="ECO:0000259" key="8">
    <source>
        <dbReference type="SMART" id="SM00563"/>
    </source>
</evidence>
<keyword evidence="4 7" id="KW-0812">Transmembrane</keyword>
<evidence type="ECO:0000256" key="3">
    <source>
        <dbReference type="ARBA" id="ARBA00022475"/>
    </source>
</evidence>
<gene>
    <name evidence="9" type="ORF">NNL38_10365</name>
</gene>
<feature type="transmembrane region" description="Helical" evidence="7">
    <location>
        <begin position="46"/>
        <end position="66"/>
    </location>
</feature>
<proteinExistence type="predicted"/>
<keyword evidence="6 7" id="KW-0472">Membrane</keyword>
<evidence type="ECO:0000256" key="1">
    <source>
        <dbReference type="ARBA" id="ARBA00004651"/>
    </source>
</evidence>
<feature type="transmembrane region" description="Helical" evidence="7">
    <location>
        <begin position="334"/>
        <end position="356"/>
    </location>
</feature>
<evidence type="ECO:0000256" key="4">
    <source>
        <dbReference type="ARBA" id="ARBA00022692"/>
    </source>
</evidence>
<dbReference type="InterPro" id="IPR036259">
    <property type="entry name" value="MFS_trans_sf"/>
</dbReference>
<feature type="domain" description="Phospholipid/glycerol acyltransferase" evidence="8">
    <location>
        <begin position="453"/>
        <end position="569"/>
    </location>
</feature>
<protein>
    <submittedName>
        <fullName evidence="9">MFS transporter</fullName>
    </submittedName>
</protein>
<dbReference type="CDD" id="cd07989">
    <property type="entry name" value="LPLAT_AGPAT-like"/>
    <property type="match status" value="1"/>
</dbReference>
<feature type="transmembrane region" description="Helical" evidence="7">
    <location>
        <begin position="140"/>
        <end position="165"/>
    </location>
</feature>
<evidence type="ECO:0000313" key="10">
    <source>
        <dbReference type="Proteomes" id="UP001057998"/>
    </source>
</evidence>
<dbReference type="Proteomes" id="UP001057998">
    <property type="component" value="Chromosome 1"/>
</dbReference>
<dbReference type="Gene3D" id="1.20.1250.20">
    <property type="entry name" value="MFS general substrate transporter like domains"/>
    <property type="match status" value="1"/>
</dbReference>
<dbReference type="Pfam" id="PF01553">
    <property type="entry name" value="Acyltransferase"/>
    <property type="match status" value="1"/>
</dbReference>
<keyword evidence="5 7" id="KW-1133">Transmembrane helix</keyword>
<reference evidence="9" key="1">
    <citation type="submission" date="2022-07" db="EMBL/GenBank/DDBJ databases">
        <title>Genome sequencing of Photobacterium atrarenae GJH2-4.</title>
        <authorList>
            <person name="Park S.-J."/>
        </authorList>
    </citation>
    <scope>NUCLEOTIDE SEQUENCE</scope>
    <source>
        <strain evidence="9">GJH2-4</strain>
    </source>
</reference>
<feature type="transmembrane region" description="Helical" evidence="7">
    <location>
        <begin position="292"/>
        <end position="314"/>
    </location>
</feature>
<organism evidence="9 10">
    <name type="scientific">Photobacterium atrarenae</name>
    <dbReference type="NCBI Taxonomy" id="865757"/>
    <lineage>
        <taxon>Bacteria</taxon>
        <taxon>Pseudomonadati</taxon>
        <taxon>Pseudomonadota</taxon>
        <taxon>Gammaproteobacteria</taxon>
        <taxon>Vibrionales</taxon>
        <taxon>Vibrionaceae</taxon>
        <taxon>Photobacterium</taxon>
    </lineage>
</organism>
<dbReference type="InterPro" id="IPR002123">
    <property type="entry name" value="Plipid/glycerol_acylTrfase"/>
</dbReference>
<dbReference type="RefSeq" id="WP_255387969.1">
    <property type="nucleotide sequence ID" value="NZ_CP101508.1"/>
</dbReference>
<evidence type="ECO:0000256" key="6">
    <source>
        <dbReference type="ARBA" id="ARBA00023136"/>
    </source>
</evidence>
<feature type="transmembrane region" description="Helical" evidence="7">
    <location>
        <begin position="225"/>
        <end position="245"/>
    </location>
</feature>
<accession>A0ABY5GCC4</accession>
<dbReference type="Pfam" id="PF07690">
    <property type="entry name" value="MFS_1"/>
    <property type="match status" value="1"/>
</dbReference>
<dbReference type="SUPFAM" id="SSF69593">
    <property type="entry name" value="Glycerol-3-phosphate (1)-acyltransferase"/>
    <property type="match status" value="1"/>
</dbReference>
<comment type="subcellular location">
    <subcellularLocation>
        <location evidence="1">Cell membrane</location>
        <topology evidence="1">Multi-pass membrane protein</topology>
    </subcellularLocation>
</comment>
<evidence type="ECO:0000256" key="2">
    <source>
        <dbReference type="ARBA" id="ARBA00022448"/>
    </source>
</evidence>
<feature type="transmembrane region" description="Helical" evidence="7">
    <location>
        <begin position="86"/>
        <end position="103"/>
    </location>
</feature>
<dbReference type="SUPFAM" id="SSF103473">
    <property type="entry name" value="MFS general substrate transporter"/>
    <property type="match status" value="1"/>
</dbReference>
<keyword evidence="3" id="KW-1003">Cell membrane</keyword>
<keyword evidence="2" id="KW-0813">Transport</keyword>
<feature type="transmembrane region" description="Helical" evidence="7">
    <location>
        <begin position="397"/>
        <end position="417"/>
    </location>
</feature>
<dbReference type="CDD" id="cd06173">
    <property type="entry name" value="MFS_MefA_like"/>
    <property type="match status" value="1"/>
</dbReference>
<feature type="transmembrane region" description="Helical" evidence="7">
    <location>
        <begin position="261"/>
        <end position="280"/>
    </location>
</feature>
<name>A0ABY5GCC4_9GAMM</name>
<dbReference type="PANTHER" id="PTHR43266:SF2">
    <property type="entry name" value="MAJOR FACILITATOR SUPERFAMILY (MFS) PROFILE DOMAIN-CONTAINING PROTEIN"/>
    <property type="match status" value="1"/>
</dbReference>
<dbReference type="EMBL" id="CP101508">
    <property type="protein sequence ID" value="UTV26759.1"/>
    <property type="molecule type" value="Genomic_DNA"/>
</dbReference>
<sequence length="622" mass="67838">MNQFRLMTTRRFLPFFLTQALGAFNDNLFKNVLLLMIAFSGLYSQQAGVAMVNLAAGLFILPFFLLSPIGGQLADKYEKSALIRRLKLAEIAIMAAGALALYLQYVPGLLAVLFLMGAQSALFGPVKFSLMPQQLREHELVGGNAMVEMGTFVAILGGTVTAGLLFSSEHATMLVMGLILGLAGLGYLSSRAIPATQAGEPALTVNWNPLTQLVRTIRQARRNRTVFLSILAISWFWFIGATYLTQLPHFARDVLGGNPQLVTLLLTVFSVGIACGSLVCEKLSGGQVELGLIPLGAIGISVFGIDLYFAGQQVVVAQNVGVMAFLSTGENLRLLFDLAMVSVFGGVYVVPLNALIQQRSDARSRARTIAANNVMNALLMVLSALVSVVLINGLGLSVLQLFLVVAVVNIAVACYVFSQVHEFLLRFLVWSLTHVMYRVKHTQLSHIPEEGPAVLVCNHVSYVDALLIAGVSRRPVRFVMDKDIANLPLVKYFFTWIKAIPICAHGKSPKIYHQAFEAISEALEQGELVCIFPEGKLTRTGEMNEFKKGIELIISRNPVPVVPMALKGIWGSFFSHRHGRAFSKLPRRFWSKVEIVAAPKVAPDAVTALGLQKKVQRLLSTV</sequence>
<keyword evidence="10" id="KW-1185">Reference proteome</keyword>
<dbReference type="InterPro" id="IPR011701">
    <property type="entry name" value="MFS"/>
</dbReference>
<dbReference type="PANTHER" id="PTHR43266">
    <property type="entry name" value="MACROLIDE-EFFLUX PROTEIN"/>
    <property type="match status" value="1"/>
</dbReference>
<evidence type="ECO:0000256" key="5">
    <source>
        <dbReference type="ARBA" id="ARBA00022989"/>
    </source>
</evidence>